<comment type="caution">
    <text evidence="7">The sequence shown here is derived from an EMBL/GenBank/DDBJ whole genome shotgun (WGS) entry which is preliminary data.</text>
</comment>
<evidence type="ECO:0000256" key="1">
    <source>
        <dbReference type="ARBA" id="ARBA00023015"/>
    </source>
</evidence>
<dbReference type="InterPro" id="IPR009057">
    <property type="entry name" value="Homeodomain-like_sf"/>
</dbReference>
<dbReference type="PANTHER" id="PTHR30055:SF234">
    <property type="entry name" value="HTH-TYPE TRANSCRIPTIONAL REGULATOR BETI"/>
    <property type="match status" value="1"/>
</dbReference>
<accession>A0A9X8MI35</accession>
<sequence length="229" mass="24099">MGPSCLMGRGWRRVTGPARRTSSDSARCAASSIGSVPRTAASASSPAPQRRPRADAERNRGRVLDAAREMLRAHGDEAQMPEIARAAGVGIGTVYRHFPNRAALIAAVGEQRQAEIVEFGRSRCLACPTAAEGLAAYLTHIGEALDAERGLSAAIEAAFGSTEPAGEGRERAEEVAAQLLARGKEEGAVRADAEVEDVVMAVCGLAAVVRNDAGDWHRYVRTVCAGLRP</sequence>
<protein>
    <submittedName>
        <fullName evidence="7">Transcriptional regulator, TetR family</fullName>
    </submittedName>
</protein>
<feature type="region of interest" description="Disordered" evidence="5">
    <location>
        <begin position="1"/>
        <end position="60"/>
    </location>
</feature>
<evidence type="ECO:0000256" key="3">
    <source>
        <dbReference type="ARBA" id="ARBA00023163"/>
    </source>
</evidence>
<dbReference type="GO" id="GO:0003700">
    <property type="term" value="F:DNA-binding transcription factor activity"/>
    <property type="evidence" value="ECO:0007669"/>
    <property type="project" value="TreeGrafter"/>
</dbReference>
<dbReference type="Proteomes" id="UP000184388">
    <property type="component" value="Unassembled WGS sequence"/>
</dbReference>
<organism evidence="7 8">
    <name type="scientific">Streptomyces yunnanensis</name>
    <dbReference type="NCBI Taxonomy" id="156453"/>
    <lineage>
        <taxon>Bacteria</taxon>
        <taxon>Bacillati</taxon>
        <taxon>Actinomycetota</taxon>
        <taxon>Actinomycetes</taxon>
        <taxon>Kitasatosporales</taxon>
        <taxon>Streptomycetaceae</taxon>
        <taxon>Streptomyces</taxon>
    </lineage>
</organism>
<dbReference type="Gene3D" id="1.10.357.10">
    <property type="entry name" value="Tetracycline Repressor, domain 2"/>
    <property type="match status" value="1"/>
</dbReference>
<dbReference type="PANTHER" id="PTHR30055">
    <property type="entry name" value="HTH-TYPE TRANSCRIPTIONAL REGULATOR RUTR"/>
    <property type="match status" value="1"/>
</dbReference>
<evidence type="ECO:0000259" key="6">
    <source>
        <dbReference type="PROSITE" id="PS50977"/>
    </source>
</evidence>
<keyword evidence="2 4" id="KW-0238">DNA-binding</keyword>
<keyword evidence="3" id="KW-0804">Transcription</keyword>
<dbReference type="InterPro" id="IPR036271">
    <property type="entry name" value="Tet_transcr_reg_TetR-rel_C_sf"/>
</dbReference>
<gene>
    <name evidence="7" type="ORF">SAMN05216268_10122</name>
</gene>
<evidence type="ECO:0000256" key="4">
    <source>
        <dbReference type="PROSITE-ProRule" id="PRU00335"/>
    </source>
</evidence>
<reference evidence="8" key="1">
    <citation type="submission" date="2016-11" db="EMBL/GenBank/DDBJ databases">
        <authorList>
            <person name="Jaros S."/>
            <person name="Januszkiewicz K."/>
            <person name="Wedrychowicz H."/>
        </authorList>
    </citation>
    <scope>NUCLEOTIDE SEQUENCE [LARGE SCALE GENOMIC DNA]</scope>
    <source>
        <strain evidence="8">CGMCC 4.3555</strain>
    </source>
</reference>
<proteinExistence type="predicted"/>
<dbReference type="PRINTS" id="PR00455">
    <property type="entry name" value="HTHTETR"/>
</dbReference>
<dbReference type="InterPro" id="IPR050109">
    <property type="entry name" value="HTH-type_TetR-like_transc_reg"/>
</dbReference>
<dbReference type="SUPFAM" id="SSF48498">
    <property type="entry name" value="Tetracyclin repressor-like, C-terminal domain"/>
    <property type="match status" value="1"/>
</dbReference>
<feature type="DNA-binding region" description="H-T-H motif" evidence="4">
    <location>
        <begin position="79"/>
        <end position="98"/>
    </location>
</feature>
<dbReference type="InterPro" id="IPR049445">
    <property type="entry name" value="TetR_SbtR-like_C"/>
</dbReference>
<dbReference type="GO" id="GO:0000976">
    <property type="term" value="F:transcription cis-regulatory region binding"/>
    <property type="evidence" value="ECO:0007669"/>
    <property type="project" value="TreeGrafter"/>
</dbReference>
<name>A0A9X8MI35_9ACTN</name>
<feature type="compositionally biased region" description="Low complexity" evidence="5">
    <location>
        <begin position="35"/>
        <end position="48"/>
    </location>
</feature>
<dbReference type="InterPro" id="IPR001647">
    <property type="entry name" value="HTH_TetR"/>
</dbReference>
<keyword evidence="1" id="KW-0805">Transcription regulation</keyword>
<dbReference type="EMBL" id="FRBK01000001">
    <property type="protein sequence ID" value="SHK70317.1"/>
    <property type="molecule type" value="Genomic_DNA"/>
</dbReference>
<dbReference type="AlphaFoldDB" id="A0A9X8MI35"/>
<dbReference type="Pfam" id="PF21597">
    <property type="entry name" value="TetR_C_43"/>
    <property type="match status" value="1"/>
</dbReference>
<dbReference type="SUPFAM" id="SSF46689">
    <property type="entry name" value="Homeodomain-like"/>
    <property type="match status" value="1"/>
</dbReference>
<dbReference type="Pfam" id="PF00440">
    <property type="entry name" value="TetR_N"/>
    <property type="match status" value="1"/>
</dbReference>
<evidence type="ECO:0000256" key="2">
    <source>
        <dbReference type="ARBA" id="ARBA00023125"/>
    </source>
</evidence>
<feature type="domain" description="HTH tetR-type" evidence="6">
    <location>
        <begin position="57"/>
        <end position="116"/>
    </location>
</feature>
<dbReference type="PROSITE" id="PS50977">
    <property type="entry name" value="HTH_TETR_2"/>
    <property type="match status" value="1"/>
</dbReference>
<evidence type="ECO:0000313" key="8">
    <source>
        <dbReference type="Proteomes" id="UP000184388"/>
    </source>
</evidence>
<evidence type="ECO:0000256" key="5">
    <source>
        <dbReference type="SAM" id="MobiDB-lite"/>
    </source>
</evidence>
<evidence type="ECO:0000313" key="7">
    <source>
        <dbReference type="EMBL" id="SHK70317.1"/>
    </source>
</evidence>